<evidence type="ECO:0000256" key="1">
    <source>
        <dbReference type="ARBA" id="ARBA00004323"/>
    </source>
</evidence>
<evidence type="ECO:0000256" key="10">
    <source>
        <dbReference type="RuleBase" id="RU363063"/>
    </source>
</evidence>
<protein>
    <recommendedName>
        <fullName evidence="10">Hexosyltransferase</fullName>
        <ecNumber evidence="10">2.4.1.-</ecNumber>
    </recommendedName>
</protein>
<keyword evidence="4" id="KW-0808">Transferase</keyword>
<dbReference type="OrthoDB" id="2139606at2759"/>
<evidence type="ECO:0000256" key="8">
    <source>
        <dbReference type="ARBA" id="ARBA00023034"/>
    </source>
</evidence>
<dbReference type="Pfam" id="PF01762">
    <property type="entry name" value="Galactosyl_T"/>
    <property type="match status" value="1"/>
</dbReference>
<evidence type="ECO:0000256" key="4">
    <source>
        <dbReference type="ARBA" id="ARBA00022679"/>
    </source>
</evidence>
<keyword evidence="9 10" id="KW-0472">Membrane</keyword>
<keyword evidence="8 10" id="KW-0333">Golgi apparatus</keyword>
<keyword evidence="3 10" id="KW-0328">Glycosyltransferase</keyword>
<comment type="subcellular location">
    <subcellularLocation>
        <location evidence="1 10">Golgi apparatus membrane</location>
        <topology evidence="1 10">Single-pass type II membrane protein</topology>
    </subcellularLocation>
</comment>
<evidence type="ECO:0000256" key="6">
    <source>
        <dbReference type="ARBA" id="ARBA00022968"/>
    </source>
</evidence>
<sequence>MLIPRSLLVFKLAALVTVIVGTILFFHETSAPNLGRPLKWDCSSTTLPSFHGAQTYNDTKIFIGIFTTKEKAERRQMIRDTYLQYKPENIEYKFVMVANHIPKSLQQEIDDYNDILRINMTRENMNEGKTYEYFRTMAERKDDKFDFVLKADDDSYLHLDRMEYDLSHTNRNMSYWGYLVGDTFMGGLCYGLSFDLVEWIADAPIPRRYKSGHEDSQVQKWFRWSNIDEQVNYEVRNCRIHDYIDSGSFYSKEIELDNTMIVHYLKSDDHFLDTHETLSSTYQSK</sequence>
<dbReference type="AlphaFoldDB" id="A0A8H7R3X4"/>
<organism evidence="11 12">
    <name type="scientific">Mucor saturninus</name>
    <dbReference type="NCBI Taxonomy" id="64648"/>
    <lineage>
        <taxon>Eukaryota</taxon>
        <taxon>Fungi</taxon>
        <taxon>Fungi incertae sedis</taxon>
        <taxon>Mucoromycota</taxon>
        <taxon>Mucoromycotina</taxon>
        <taxon>Mucoromycetes</taxon>
        <taxon>Mucorales</taxon>
        <taxon>Mucorineae</taxon>
        <taxon>Mucoraceae</taxon>
        <taxon>Mucor</taxon>
    </lineage>
</organism>
<dbReference type="PANTHER" id="PTHR11214:SF351">
    <property type="entry name" value="BETA-1,3-GALACTOSYLTRANSFERASE PVG3"/>
    <property type="match status" value="1"/>
</dbReference>
<comment type="similarity">
    <text evidence="2 10">Belongs to the glycosyltransferase 31 family.</text>
</comment>
<accession>A0A8H7R3X4</accession>
<keyword evidence="7 10" id="KW-1133">Transmembrane helix</keyword>
<dbReference type="InterPro" id="IPR002659">
    <property type="entry name" value="Glyco_trans_31"/>
</dbReference>
<keyword evidence="12" id="KW-1185">Reference proteome</keyword>
<evidence type="ECO:0000313" key="12">
    <source>
        <dbReference type="Proteomes" id="UP000603453"/>
    </source>
</evidence>
<dbReference type="GO" id="GO:0000139">
    <property type="term" value="C:Golgi membrane"/>
    <property type="evidence" value="ECO:0007669"/>
    <property type="project" value="UniProtKB-SubCell"/>
</dbReference>
<dbReference type="Proteomes" id="UP000603453">
    <property type="component" value="Unassembled WGS sequence"/>
</dbReference>
<dbReference type="EC" id="2.4.1.-" evidence="10"/>
<evidence type="ECO:0000256" key="9">
    <source>
        <dbReference type="ARBA" id="ARBA00023136"/>
    </source>
</evidence>
<feature type="transmembrane region" description="Helical" evidence="10">
    <location>
        <begin position="7"/>
        <end position="26"/>
    </location>
</feature>
<evidence type="ECO:0000256" key="3">
    <source>
        <dbReference type="ARBA" id="ARBA00022676"/>
    </source>
</evidence>
<evidence type="ECO:0000256" key="7">
    <source>
        <dbReference type="ARBA" id="ARBA00022989"/>
    </source>
</evidence>
<dbReference type="Gene3D" id="3.90.550.50">
    <property type="match status" value="1"/>
</dbReference>
<dbReference type="GO" id="GO:0051072">
    <property type="term" value="P:4,6-pyruvylated galactose residue biosynthetic process"/>
    <property type="evidence" value="ECO:0007669"/>
    <property type="project" value="TreeGrafter"/>
</dbReference>
<dbReference type="PANTHER" id="PTHR11214">
    <property type="entry name" value="BETA-1,3-N-ACETYLGLUCOSAMINYLTRANSFERASE"/>
    <property type="match status" value="1"/>
</dbReference>
<proteinExistence type="inferred from homology"/>
<evidence type="ECO:0000256" key="5">
    <source>
        <dbReference type="ARBA" id="ARBA00022692"/>
    </source>
</evidence>
<comment type="caution">
    <text evidence="11">The sequence shown here is derived from an EMBL/GenBank/DDBJ whole genome shotgun (WGS) entry which is preliminary data.</text>
</comment>
<reference evidence="11" key="1">
    <citation type="submission" date="2020-12" db="EMBL/GenBank/DDBJ databases">
        <title>Metabolic potential, ecology and presence of endohyphal bacteria is reflected in genomic diversity of Mucoromycotina.</title>
        <authorList>
            <person name="Muszewska A."/>
            <person name="Okrasinska A."/>
            <person name="Steczkiewicz K."/>
            <person name="Drgas O."/>
            <person name="Orlowska M."/>
            <person name="Perlinska-Lenart U."/>
            <person name="Aleksandrzak-Piekarczyk T."/>
            <person name="Szatraj K."/>
            <person name="Zielenkiewicz U."/>
            <person name="Pilsyk S."/>
            <person name="Malc E."/>
            <person name="Mieczkowski P."/>
            <person name="Kruszewska J.S."/>
            <person name="Biernat P."/>
            <person name="Pawlowska J."/>
        </authorList>
    </citation>
    <scope>NUCLEOTIDE SEQUENCE</scope>
    <source>
        <strain evidence="11">WA0000017839</strain>
    </source>
</reference>
<dbReference type="GO" id="GO:0016758">
    <property type="term" value="F:hexosyltransferase activity"/>
    <property type="evidence" value="ECO:0007669"/>
    <property type="project" value="InterPro"/>
</dbReference>
<keyword evidence="5 10" id="KW-0812">Transmembrane</keyword>
<dbReference type="EMBL" id="JAEPRD010000047">
    <property type="protein sequence ID" value="KAG2204059.1"/>
    <property type="molecule type" value="Genomic_DNA"/>
</dbReference>
<gene>
    <name evidence="11" type="ORF">INT47_007053</name>
</gene>
<name>A0A8H7R3X4_9FUNG</name>
<evidence type="ECO:0000256" key="2">
    <source>
        <dbReference type="ARBA" id="ARBA00008661"/>
    </source>
</evidence>
<keyword evidence="6 10" id="KW-0735">Signal-anchor</keyword>
<evidence type="ECO:0000313" key="11">
    <source>
        <dbReference type="EMBL" id="KAG2204059.1"/>
    </source>
</evidence>